<keyword evidence="1" id="KW-0812">Transmembrane</keyword>
<gene>
    <name evidence="2" type="ORF">CLV81_3269</name>
</gene>
<accession>A0A2T0MBK9</accession>
<keyword evidence="1" id="KW-1133">Transmembrane helix</keyword>
<reference evidence="2 3" key="1">
    <citation type="submission" date="2018-03" db="EMBL/GenBank/DDBJ databases">
        <title>Genomic Encyclopedia of Archaeal and Bacterial Type Strains, Phase II (KMG-II): from individual species to whole genera.</title>
        <authorList>
            <person name="Goeker M."/>
        </authorList>
    </citation>
    <scope>NUCLEOTIDE SEQUENCE [LARGE SCALE GENOMIC DNA]</scope>
    <source>
        <strain evidence="2 3">DSM 25027</strain>
    </source>
</reference>
<proteinExistence type="predicted"/>
<evidence type="ECO:0000313" key="2">
    <source>
        <dbReference type="EMBL" id="PRX54865.1"/>
    </source>
</evidence>
<dbReference type="OrthoDB" id="1427124at2"/>
<keyword evidence="1" id="KW-0472">Membrane</keyword>
<name>A0A2T0MBK9_9FLAO</name>
<dbReference type="AlphaFoldDB" id="A0A2T0MBK9"/>
<evidence type="ECO:0000256" key="1">
    <source>
        <dbReference type="SAM" id="Phobius"/>
    </source>
</evidence>
<comment type="caution">
    <text evidence="2">The sequence shown here is derived from an EMBL/GenBank/DDBJ whole genome shotgun (WGS) entry which is preliminary data.</text>
</comment>
<dbReference type="Proteomes" id="UP000237640">
    <property type="component" value="Unassembled WGS sequence"/>
</dbReference>
<sequence>MKNIVSKGIKDALRLVFFSMVAFNLSCVGGKYTYQFDTGKKLDFSKGKWILNQTKSNSTFRYDKKLYNESFEQFKKILGDSLIDMTSLRNTSLVGPEIKMEPSQAELLQLHQDSNCDYLINLTGTVISEGAGSLSFNDPNSSYTTSNSSSVSIQIYDLKTGMIISSSRAFGKDTQENSVFEKEGALSLHSRAEPIMIQAAERLINKYNKYRIDK</sequence>
<keyword evidence="3" id="KW-1185">Reference proteome</keyword>
<dbReference type="EMBL" id="PVYX01000002">
    <property type="protein sequence ID" value="PRX54865.1"/>
    <property type="molecule type" value="Genomic_DNA"/>
</dbReference>
<dbReference type="RefSeq" id="WP_106146316.1">
    <property type="nucleotide sequence ID" value="NZ_PVYX01000002.1"/>
</dbReference>
<feature type="transmembrane region" description="Helical" evidence="1">
    <location>
        <begin position="12"/>
        <end position="34"/>
    </location>
</feature>
<organism evidence="2 3">
    <name type="scientific">Flagellimonas meridianipacifica</name>
    <dbReference type="NCBI Taxonomy" id="1080225"/>
    <lineage>
        <taxon>Bacteria</taxon>
        <taxon>Pseudomonadati</taxon>
        <taxon>Bacteroidota</taxon>
        <taxon>Flavobacteriia</taxon>
        <taxon>Flavobacteriales</taxon>
        <taxon>Flavobacteriaceae</taxon>
        <taxon>Flagellimonas</taxon>
    </lineage>
</organism>
<protein>
    <submittedName>
        <fullName evidence="2">Uncharacterized protein</fullName>
    </submittedName>
</protein>
<evidence type="ECO:0000313" key="3">
    <source>
        <dbReference type="Proteomes" id="UP000237640"/>
    </source>
</evidence>